<organism evidence="1">
    <name type="scientific">Raphanus sativus</name>
    <name type="common">Radish</name>
    <name type="synonym">Raphanus raphanistrum var. sativus</name>
    <dbReference type="NCBI Taxonomy" id="3726"/>
    <lineage>
        <taxon>Eukaryota</taxon>
        <taxon>Viridiplantae</taxon>
        <taxon>Streptophyta</taxon>
        <taxon>Embryophyta</taxon>
        <taxon>Tracheophyta</taxon>
        <taxon>Spermatophyta</taxon>
        <taxon>Magnoliopsida</taxon>
        <taxon>eudicotyledons</taxon>
        <taxon>Gunneridae</taxon>
        <taxon>Pentapetalae</taxon>
        <taxon>rosids</taxon>
        <taxon>malvids</taxon>
        <taxon>Brassicales</taxon>
        <taxon>Brassicaceae</taxon>
        <taxon>Brassiceae</taxon>
        <taxon>Raphanus</taxon>
    </lineage>
</organism>
<proteinExistence type="predicted"/>
<reference evidence="1" key="1">
    <citation type="submission" date="2019-06" db="EMBL/GenBank/DDBJ databases">
        <title>Complete mitochondrial genome sequencing of NWB CMS and Normal type.</title>
        <authorList>
            <person name="Zhang L."/>
            <person name="Wang Q."/>
            <person name="Wang Y."/>
        </authorList>
    </citation>
    <scope>NUCLEOTIDE SEQUENCE</scope>
    <source>
        <strain evidence="1">YB-A</strain>
    </source>
</reference>
<protein>
    <submittedName>
        <fullName evidence="1">Uncharacterized protein</fullName>
    </submittedName>
</protein>
<evidence type="ECO:0000313" key="1">
    <source>
        <dbReference type="EMBL" id="QGW48370.1"/>
    </source>
</evidence>
<name>A0A650GBJ3_RAPSA</name>
<keyword evidence="1" id="KW-0496">Mitochondrion</keyword>
<sequence length="82" mass="9476">MSCRTALRWQMRDSDSFGASMNRALESGGGKSIYYRKQLYKRAPTPSHSRLEYGRSSLECDGTFNQVKPLAKLRGHWNLWSF</sequence>
<dbReference type="EMBL" id="MN056360">
    <property type="protein sequence ID" value="QGW48370.1"/>
    <property type="molecule type" value="Genomic_DNA"/>
</dbReference>
<gene>
    <name evidence="1" type="primary">orf82g</name>
</gene>
<geneLocation type="mitochondrion" evidence="1"/>
<dbReference type="AlphaFoldDB" id="A0A650GBJ3"/>
<accession>A0A650GBJ3</accession>